<evidence type="ECO:0000313" key="1">
    <source>
        <dbReference type="EMBL" id="TPP64890.1"/>
    </source>
</evidence>
<accession>A0A504Z649</accession>
<evidence type="ECO:0000313" key="2">
    <source>
        <dbReference type="Proteomes" id="UP000316759"/>
    </source>
</evidence>
<protein>
    <submittedName>
        <fullName evidence="1">Uncharacterized protein</fullName>
    </submittedName>
</protein>
<dbReference type="AlphaFoldDB" id="A0A504Z649"/>
<sequence length="109" mass="12603">MVKKFGCTDQYSPSDLFYNPLGKVYIQSPIWFDRITEQLFILTLWKAQEDLLIYYDSKPSALDTGIEKRIHSSEGEMKFDWILPKFTVCNARDSPSGTDCSDRLRIVAV</sequence>
<proteinExistence type="predicted"/>
<name>A0A504Z649_FASGI</name>
<reference evidence="1 2" key="1">
    <citation type="submission" date="2019-04" db="EMBL/GenBank/DDBJ databases">
        <title>Annotation for the trematode Fasciola gigantica.</title>
        <authorList>
            <person name="Choi Y.-J."/>
        </authorList>
    </citation>
    <scope>NUCLEOTIDE SEQUENCE [LARGE SCALE GENOMIC DNA]</scope>
    <source>
        <strain evidence="1">Uganda_cow_1</strain>
    </source>
</reference>
<dbReference type="EMBL" id="SUNJ01003921">
    <property type="protein sequence ID" value="TPP64890.1"/>
    <property type="molecule type" value="Genomic_DNA"/>
</dbReference>
<keyword evidence="2" id="KW-1185">Reference proteome</keyword>
<comment type="caution">
    <text evidence="1">The sequence shown here is derived from an EMBL/GenBank/DDBJ whole genome shotgun (WGS) entry which is preliminary data.</text>
</comment>
<dbReference type="Proteomes" id="UP000316759">
    <property type="component" value="Unassembled WGS sequence"/>
</dbReference>
<organism evidence="1 2">
    <name type="scientific">Fasciola gigantica</name>
    <name type="common">Giant liver fluke</name>
    <dbReference type="NCBI Taxonomy" id="46835"/>
    <lineage>
        <taxon>Eukaryota</taxon>
        <taxon>Metazoa</taxon>
        <taxon>Spiralia</taxon>
        <taxon>Lophotrochozoa</taxon>
        <taxon>Platyhelminthes</taxon>
        <taxon>Trematoda</taxon>
        <taxon>Digenea</taxon>
        <taxon>Plagiorchiida</taxon>
        <taxon>Echinostomata</taxon>
        <taxon>Echinostomatoidea</taxon>
        <taxon>Fasciolidae</taxon>
        <taxon>Fasciola</taxon>
    </lineage>
</organism>
<gene>
    <name evidence="1" type="ORF">FGIG_05252</name>
</gene>